<feature type="region of interest" description="Disordered" evidence="1">
    <location>
        <begin position="1"/>
        <end position="68"/>
    </location>
</feature>
<evidence type="ECO:0000256" key="1">
    <source>
        <dbReference type="SAM" id="MobiDB-lite"/>
    </source>
</evidence>
<feature type="compositionally biased region" description="Basic and acidic residues" evidence="1">
    <location>
        <begin position="1"/>
        <end position="18"/>
    </location>
</feature>
<evidence type="ECO:0000313" key="3">
    <source>
        <dbReference type="Proteomes" id="UP000003779"/>
    </source>
</evidence>
<evidence type="ECO:0000313" key="2">
    <source>
        <dbReference type="EMBL" id="AFR08753.1"/>
    </source>
</evidence>
<dbReference type="HOGENOM" id="CLU_1784863_0_0_11"/>
<dbReference type="PATRIC" id="fig|1205910.3.peg.2608"/>
<reference evidence="3" key="2">
    <citation type="submission" date="2012-08" db="EMBL/GenBank/DDBJ databases">
        <title>Whole-genome sequence of Nocardiopsis alba strain ATCC BAA-2165 associated with honeybees.</title>
        <authorList>
            <person name="Qiao J."/>
            <person name="Chen L."/>
            <person name="Li Y."/>
            <person name="Wang J."/>
            <person name="Zhang W."/>
            <person name="Chen S."/>
        </authorList>
    </citation>
    <scope>NUCLEOTIDE SEQUENCE [LARGE SCALE GENOMIC DNA]</scope>
    <source>
        <strain evidence="3">ATCC BAA-2165 / BE74</strain>
    </source>
</reference>
<dbReference type="Proteomes" id="UP000003779">
    <property type="component" value="Chromosome"/>
</dbReference>
<gene>
    <name evidence="2" type="ordered locus">B005_2758</name>
</gene>
<feature type="compositionally biased region" description="Basic and acidic residues" evidence="1">
    <location>
        <begin position="30"/>
        <end position="51"/>
    </location>
</feature>
<dbReference type="AlphaFoldDB" id="J7L526"/>
<dbReference type="EMBL" id="CP003788">
    <property type="protein sequence ID" value="AFR08753.1"/>
    <property type="molecule type" value="Genomic_DNA"/>
</dbReference>
<evidence type="ECO:0008006" key="4">
    <source>
        <dbReference type="Google" id="ProtNLM"/>
    </source>
</evidence>
<dbReference type="STRING" id="1205910.B005_2758"/>
<organism evidence="2 3">
    <name type="scientific">Nocardiopsis alba (strain ATCC BAA-2165 / BE74)</name>
    <dbReference type="NCBI Taxonomy" id="1205910"/>
    <lineage>
        <taxon>Bacteria</taxon>
        <taxon>Bacillati</taxon>
        <taxon>Actinomycetota</taxon>
        <taxon>Actinomycetes</taxon>
        <taxon>Streptosporangiales</taxon>
        <taxon>Nocardiopsidaceae</taxon>
        <taxon>Nocardiopsis</taxon>
    </lineage>
</organism>
<name>J7L526_NOCAA</name>
<proteinExistence type="predicted"/>
<protein>
    <recommendedName>
        <fullName evidence="4">Tail assembly chaperone</fullName>
    </recommendedName>
</protein>
<reference evidence="2 3" key="1">
    <citation type="journal article" date="2012" name="J. Bacteriol.">
        <title>Whole-Genome Sequence of Nocardiopsis alba Strain ATCC BAA-2165, Associated with Honeybees.</title>
        <authorList>
            <person name="Qiao J."/>
            <person name="Chen L."/>
            <person name="Li Y."/>
            <person name="Wang J."/>
            <person name="Zhang W."/>
            <person name="Chen S."/>
        </authorList>
    </citation>
    <scope>NUCLEOTIDE SEQUENCE [LARGE SCALE GENOMIC DNA]</scope>
    <source>
        <strain evidence="3">ATCC BAA-2165 / BE74</strain>
    </source>
</reference>
<accession>J7L526</accession>
<sequence>MTERRRPLGVDVPDDRSGRGSRGSSGPTSHPEERTAHEERPTYEARNRDMTENNAMTAVRDEATDTGEAKTLSLRGADYSVPASSDAWPLGALEGFEEGRIVAALRSLLGPEQWARLKEEGATLGDLNTLAEQIAGVYGFESPGE</sequence>
<dbReference type="KEGG" id="nal:B005_2758"/>